<protein>
    <submittedName>
        <fullName evidence="1">Uncharacterized protein</fullName>
    </submittedName>
</protein>
<sequence>MNIMLYERDLYTSPNCKLSAVSSIRLAYPILSNKPPPQHQPQPVSNRPLQLAVRILERFWNQDQVTKLRVLMETSEYQERNLLILNDELDTGWSRPEFKSEH</sequence>
<dbReference type="OrthoDB" id="4574562at2759"/>
<dbReference type="AlphaFoldDB" id="A0A1J7ICF2"/>
<proteinExistence type="predicted"/>
<reference evidence="1 2" key="1">
    <citation type="submission" date="2016-10" db="EMBL/GenBank/DDBJ databases">
        <title>Draft genome sequence of Coniochaeta ligniaria NRRL30616, a lignocellulolytic fungus for bioabatement of inhibitors in plant biomass hydrolysates.</title>
        <authorList>
            <consortium name="DOE Joint Genome Institute"/>
            <person name="Jimenez D.J."/>
            <person name="Hector R.E."/>
            <person name="Riley R."/>
            <person name="Sun H."/>
            <person name="Grigoriev I.V."/>
            <person name="Van Elsas J.D."/>
            <person name="Nichols N.N."/>
        </authorList>
    </citation>
    <scope>NUCLEOTIDE SEQUENCE [LARGE SCALE GENOMIC DNA]</scope>
    <source>
        <strain evidence="1 2">NRRL 30616</strain>
    </source>
</reference>
<accession>A0A1J7ICF2</accession>
<name>A0A1J7ICF2_9PEZI</name>
<gene>
    <name evidence="1" type="ORF">CONLIGDRAFT_684980</name>
</gene>
<evidence type="ECO:0000313" key="1">
    <source>
        <dbReference type="EMBL" id="OIW25109.1"/>
    </source>
</evidence>
<evidence type="ECO:0000313" key="2">
    <source>
        <dbReference type="Proteomes" id="UP000182658"/>
    </source>
</evidence>
<keyword evidence="2" id="KW-1185">Reference proteome</keyword>
<dbReference type="Proteomes" id="UP000182658">
    <property type="component" value="Unassembled WGS sequence"/>
</dbReference>
<dbReference type="InParanoid" id="A0A1J7ICF2"/>
<organism evidence="1 2">
    <name type="scientific">Coniochaeta ligniaria NRRL 30616</name>
    <dbReference type="NCBI Taxonomy" id="1408157"/>
    <lineage>
        <taxon>Eukaryota</taxon>
        <taxon>Fungi</taxon>
        <taxon>Dikarya</taxon>
        <taxon>Ascomycota</taxon>
        <taxon>Pezizomycotina</taxon>
        <taxon>Sordariomycetes</taxon>
        <taxon>Sordariomycetidae</taxon>
        <taxon>Coniochaetales</taxon>
        <taxon>Coniochaetaceae</taxon>
        <taxon>Coniochaeta</taxon>
    </lineage>
</organism>
<dbReference type="EMBL" id="KV875102">
    <property type="protein sequence ID" value="OIW25109.1"/>
    <property type="molecule type" value="Genomic_DNA"/>
</dbReference>